<sequence length="86" mass="9117">MGIEKYPAPEPQAGFNSGLLVGEYEHAERMDFAGNSCPPGSGLQLRSVYLQQPATDRASSPSTSYCGPHVSHLTDGATLARFPHVG</sequence>
<gene>
    <name evidence="1" type="ORF">NCTC12965_01439</name>
</gene>
<name>A0A4U9TS78_SERFO</name>
<accession>A0A4U9TS78</accession>
<protein>
    <submittedName>
        <fullName evidence="1">Uncharacterized protein</fullName>
    </submittedName>
</protein>
<proteinExistence type="predicted"/>
<organism evidence="1">
    <name type="scientific">Serratia fonticola</name>
    <dbReference type="NCBI Taxonomy" id="47917"/>
    <lineage>
        <taxon>Bacteria</taxon>
        <taxon>Pseudomonadati</taxon>
        <taxon>Pseudomonadota</taxon>
        <taxon>Gammaproteobacteria</taxon>
        <taxon>Enterobacterales</taxon>
        <taxon>Yersiniaceae</taxon>
        <taxon>Serratia</taxon>
    </lineage>
</organism>
<reference evidence="1" key="1">
    <citation type="submission" date="2019-05" db="EMBL/GenBank/DDBJ databases">
        <authorList>
            <consortium name="Pathogen Informatics"/>
        </authorList>
    </citation>
    <scope>NUCLEOTIDE SEQUENCE [LARGE SCALE GENOMIC DNA]</scope>
    <source>
        <strain evidence="1">NCTC12965</strain>
    </source>
</reference>
<evidence type="ECO:0000313" key="1">
    <source>
        <dbReference type="EMBL" id="VTR22117.1"/>
    </source>
</evidence>
<dbReference type="EMBL" id="CABEEZ010000027">
    <property type="protein sequence ID" value="VTR22117.1"/>
    <property type="molecule type" value="Genomic_DNA"/>
</dbReference>
<dbReference type="AlphaFoldDB" id="A0A4U9TS78"/>